<dbReference type="Proteomes" id="UP000245697">
    <property type="component" value="Unassembled WGS sequence"/>
</dbReference>
<reference evidence="1 2" key="1">
    <citation type="submission" date="2018-05" db="EMBL/GenBank/DDBJ databases">
        <title>Genomic Encyclopedia of Archaeal and Bacterial Type Strains, Phase II (KMG-II): from individual species to whole genera.</title>
        <authorList>
            <person name="Goeker M."/>
        </authorList>
    </citation>
    <scope>NUCLEOTIDE SEQUENCE [LARGE SCALE GENOMIC DNA]</scope>
    <source>
        <strain evidence="1 2">DSM 45184</strain>
    </source>
</reference>
<sequence length="33" mass="3171">MNAKIIRAGLAALATATVLLSGCGDAVSAVVGR</sequence>
<dbReference type="EMBL" id="QGGR01000005">
    <property type="protein sequence ID" value="PWK48659.1"/>
    <property type="molecule type" value="Genomic_DNA"/>
</dbReference>
<name>A0A316FJI1_9ACTN</name>
<accession>A0A316FJI1</accession>
<keyword evidence="2" id="KW-1185">Reference proteome</keyword>
<protein>
    <submittedName>
        <fullName evidence="1">Uncharacterized protein</fullName>
    </submittedName>
</protein>
<organism evidence="1 2">
    <name type="scientific">Actinoplanes xinjiangensis</name>
    <dbReference type="NCBI Taxonomy" id="512350"/>
    <lineage>
        <taxon>Bacteria</taxon>
        <taxon>Bacillati</taxon>
        <taxon>Actinomycetota</taxon>
        <taxon>Actinomycetes</taxon>
        <taxon>Micromonosporales</taxon>
        <taxon>Micromonosporaceae</taxon>
        <taxon>Actinoplanes</taxon>
    </lineage>
</organism>
<proteinExistence type="predicted"/>
<dbReference type="AlphaFoldDB" id="A0A316FJI1"/>
<comment type="caution">
    <text evidence="1">The sequence shown here is derived from an EMBL/GenBank/DDBJ whole genome shotgun (WGS) entry which is preliminary data.</text>
</comment>
<evidence type="ECO:0000313" key="1">
    <source>
        <dbReference type="EMBL" id="PWK48659.1"/>
    </source>
</evidence>
<evidence type="ECO:0000313" key="2">
    <source>
        <dbReference type="Proteomes" id="UP000245697"/>
    </source>
</evidence>
<gene>
    <name evidence="1" type="ORF">BC793_1053</name>
</gene>
<dbReference type="PROSITE" id="PS51257">
    <property type="entry name" value="PROKAR_LIPOPROTEIN"/>
    <property type="match status" value="1"/>
</dbReference>